<dbReference type="Gene3D" id="1.10.10.10">
    <property type="entry name" value="Winged helix-like DNA-binding domain superfamily/Winged helix DNA-binding domain"/>
    <property type="match status" value="1"/>
</dbReference>
<dbReference type="RefSeq" id="WP_127706497.1">
    <property type="nucleotide sequence ID" value="NZ_SACO01000002.1"/>
</dbReference>
<dbReference type="InterPro" id="IPR000792">
    <property type="entry name" value="Tscrpt_reg_LuxR_C"/>
</dbReference>
<sequence length="372" mass="41296">MGRATTVQDLRETFLAAPLTQGGWELALRDMARLTNSARGQLIAFDGGPIFTLDIITNLDGNDFQRKFVEINGGNPNVNWRVHCSGEPLELIYEHHYDEAHKRQRFDLYDDFAHDADMSFGMQAVLQQERGSFFGLATLRTREDGPSSEDDRAIFGGILTAAQTAVRLQRNLAHQGSLLLAGALEAMDASVILLNRYGRMMGHTRCAQAALSSQSHLRSANGKIFATSPRSDRKLQAAIARVHKAVERGDFPTPQLVWLETATDDLAAGVICEIFGLPRQDWSLGERPHLLINLKQPAQFDERHVAVLREAIGFSPSEAEVALQLAKGMDREGIASSRQVSPETVHTQMKHIYRKTGMHNAGELIAFLRDML</sequence>
<dbReference type="GO" id="GO:0003677">
    <property type="term" value="F:DNA binding"/>
    <property type="evidence" value="ECO:0007669"/>
    <property type="project" value="InterPro"/>
</dbReference>
<dbReference type="PROSITE" id="PS50043">
    <property type="entry name" value="HTH_LUXR_2"/>
    <property type="match status" value="1"/>
</dbReference>
<evidence type="ECO:0000313" key="2">
    <source>
        <dbReference type="EMBL" id="RVU07146.1"/>
    </source>
</evidence>
<reference evidence="2 3" key="1">
    <citation type="submission" date="2019-01" db="EMBL/GenBank/DDBJ databases">
        <authorList>
            <person name="Chen W.-M."/>
        </authorList>
    </citation>
    <scope>NUCLEOTIDE SEQUENCE [LARGE SCALE GENOMIC DNA]</scope>
    <source>
        <strain evidence="2 3">FSY-9</strain>
    </source>
</reference>
<evidence type="ECO:0000259" key="1">
    <source>
        <dbReference type="PROSITE" id="PS50043"/>
    </source>
</evidence>
<comment type="caution">
    <text evidence="2">The sequence shown here is derived from an EMBL/GenBank/DDBJ whole genome shotgun (WGS) entry which is preliminary data.</text>
</comment>
<dbReference type="GO" id="GO:0006355">
    <property type="term" value="P:regulation of DNA-templated transcription"/>
    <property type="evidence" value="ECO:0007669"/>
    <property type="project" value="InterPro"/>
</dbReference>
<gene>
    <name evidence="2" type="ORF">EOE18_04170</name>
</gene>
<dbReference type="SMART" id="SM00421">
    <property type="entry name" value="HTH_LUXR"/>
    <property type="match status" value="1"/>
</dbReference>
<dbReference type="SUPFAM" id="SSF46894">
    <property type="entry name" value="C-terminal effector domain of the bipartite response regulators"/>
    <property type="match status" value="1"/>
</dbReference>
<dbReference type="EMBL" id="SACO01000002">
    <property type="protein sequence ID" value="RVU07146.1"/>
    <property type="molecule type" value="Genomic_DNA"/>
</dbReference>
<dbReference type="OrthoDB" id="7425190at2"/>
<dbReference type="InterPro" id="IPR036388">
    <property type="entry name" value="WH-like_DNA-bd_sf"/>
</dbReference>
<organism evidence="2 3">
    <name type="scientific">Novosphingobium umbonatum</name>
    <dbReference type="NCBI Taxonomy" id="1908524"/>
    <lineage>
        <taxon>Bacteria</taxon>
        <taxon>Pseudomonadati</taxon>
        <taxon>Pseudomonadota</taxon>
        <taxon>Alphaproteobacteria</taxon>
        <taxon>Sphingomonadales</taxon>
        <taxon>Sphingomonadaceae</taxon>
        <taxon>Novosphingobium</taxon>
    </lineage>
</organism>
<proteinExistence type="predicted"/>
<dbReference type="InterPro" id="IPR016032">
    <property type="entry name" value="Sig_transdc_resp-reg_C-effctor"/>
</dbReference>
<evidence type="ECO:0000313" key="3">
    <source>
        <dbReference type="Proteomes" id="UP000282837"/>
    </source>
</evidence>
<protein>
    <submittedName>
        <fullName evidence="2">LuxR family transcriptional regulator</fullName>
    </submittedName>
</protein>
<feature type="domain" description="HTH luxR-type" evidence="1">
    <location>
        <begin position="307"/>
        <end position="372"/>
    </location>
</feature>
<keyword evidence="3" id="KW-1185">Reference proteome</keyword>
<dbReference type="AlphaFoldDB" id="A0A3S2X6V4"/>
<name>A0A3S2X6V4_9SPHN</name>
<dbReference type="Pfam" id="PF00196">
    <property type="entry name" value="GerE"/>
    <property type="match status" value="1"/>
</dbReference>
<accession>A0A3S2X6V4</accession>
<dbReference type="CDD" id="cd06170">
    <property type="entry name" value="LuxR_C_like"/>
    <property type="match status" value="1"/>
</dbReference>
<dbReference type="Proteomes" id="UP000282837">
    <property type="component" value="Unassembled WGS sequence"/>
</dbReference>